<evidence type="ECO:0000313" key="11">
    <source>
        <dbReference type="Proteomes" id="UP000186817"/>
    </source>
</evidence>
<gene>
    <name evidence="10" type="primary">rlmN</name>
    <name evidence="10" type="ORF">AK812_SmicGene13536</name>
</gene>
<evidence type="ECO:0000256" key="7">
    <source>
        <dbReference type="SAM" id="MobiDB-lite"/>
    </source>
</evidence>
<evidence type="ECO:0000313" key="10">
    <source>
        <dbReference type="EMBL" id="OLQ03515.1"/>
    </source>
</evidence>
<dbReference type="InterPro" id="IPR058240">
    <property type="entry name" value="rSAM_sf"/>
</dbReference>
<keyword evidence="8" id="KW-0472">Membrane</keyword>
<name>A0A1Q9E7X0_SYMMI</name>
<keyword evidence="6" id="KW-0411">Iron-sulfur</keyword>
<dbReference type="AlphaFoldDB" id="A0A1Q9E7X0"/>
<dbReference type="SFLD" id="SFLDS00029">
    <property type="entry name" value="Radical_SAM"/>
    <property type="match status" value="1"/>
</dbReference>
<dbReference type="SUPFAM" id="SSF102114">
    <property type="entry name" value="Radical SAM enzymes"/>
    <property type="match status" value="1"/>
</dbReference>
<keyword evidence="11" id="KW-1185">Reference proteome</keyword>
<feature type="transmembrane region" description="Helical" evidence="8">
    <location>
        <begin position="573"/>
        <end position="593"/>
    </location>
</feature>
<dbReference type="EMBL" id="LSRX01000234">
    <property type="protein sequence ID" value="OLQ03515.1"/>
    <property type="molecule type" value="Genomic_DNA"/>
</dbReference>
<keyword evidence="5" id="KW-0408">Iron</keyword>
<dbReference type="Pfam" id="PF04055">
    <property type="entry name" value="Radical_SAM"/>
    <property type="match status" value="1"/>
</dbReference>
<evidence type="ECO:0000259" key="9">
    <source>
        <dbReference type="PROSITE" id="PS51918"/>
    </source>
</evidence>
<feature type="region of interest" description="Disordered" evidence="7">
    <location>
        <begin position="460"/>
        <end position="512"/>
    </location>
</feature>
<sequence>MAPISAGPSARRRELHPKPIFDEPALRTFLTGHGIKTVHMARIWKHVVSQLSESTWPRLDEVPGLPQRIRDALAAEFTVVTSQVVKTSVSELDGTMKLLIRLQAEHPDQRQADRCGERDTLCVSSQVGCRLGCTFCATGTMGLLGNLWPGEIQEQLILARRQKGHSASICNVVFMGMGEPLENFDAVSSAVKGFVDPMRFGLAPSSITVSTVGSSPHHMQRMLEELPKIRLAVSLHAPNQQLREELVPAAKAIPIEKLLQLVDNHVEQTSGEGKRQRTVMMSYVLLKGVNDSPAHAAELAALSRPTSHCEFDPLQRFRRHNSRLGIAMYLQSVLKEMRSLGNAHAYEEPSPQTVDDFLQILADSDIRVFERRHHGRDIAAACGQLAKLEGPNVCDIDIENAGCILNKDLARRPQAQSQGDSETPEARHWRTLLAGGVGLAILAAAMEMLRPRIQERLAAMSQSQDVATGGAQQERRTSLRQGVHRAPPPTEDTNQAESTGLREAADPRGGEVRMSLTSDLTEADGSIRLPRRFRALAWGPCTLFFSCWVRSWPVTAALLPCLRPSRLERATKLAYRLNAALAVAAGICGLRNWDHGLNEVFMLPMTILFGFGSVLVAWFLVALLPVFPTPPVAKARSAWWRRAWSKQHQTEGFALFLALGAGCLAAILAALRPQPRAAMALAAFLWSLLAEMVLVPAARSLMETLIIYCASRGCCCGHATLLARCPGLLRFPHKGSWTSRELLLRNVEVTGVALLADWMFLHRVTLRIVRLLAATAVLLVAPQLLSHWCFFGDWAGNLLLVARRASAAHEPTNEGKDRLQDFAAKHSTGARAVEVVSMDLAMDGAARELHNILVAADLAEKIDVLVLNAGAALSGSFVDADLDSLTDSAALTGRTETPGYEIDSGNAYGWKLNRCFHARRHRDGVQLSASVLAPDQLEIRNNRDQSDEDTGKTSLNAFSSEEAALIFRIAPMVSKSETVARETVLAMLRRDGEHVIGPINWLYTAMGPLLPALLAETSSPRHVLKAAQSQGSQGQKPLS</sequence>
<evidence type="ECO:0000256" key="5">
    <source>
        <dbReference type="ARBA" id="ARBA00023004"/>
    </source>
</evidence>
<dbReference type="Proteomes" id="UP000186817">
    <property type="component" value="Unassembled WGS sequence"/>
</dbReference>
<evidence type="ECO:0000256" key="1">
    <source>
        <dbReference type="ARBA" id="ARBA00001966"/>
    </source>
</evidence>
<dbReference type="PROSITE" id="PS51918">
    <property type="entry name" value="RADICAL_SAM"/>
    <property type="match status" value="1"/>
</dbReference>
<organism evidence="10 11">
    <name type="scientific">Symbiodinium microadriaticum</name>
    <name type="common">Dinoflagellate</name>
    <name type="synonym">Zooxanthella microadriatica</name>
    <dbReference type="NCBI Taxonomy" id="2951"/>
    <lineage>
        <taxon>Eukaryota</taxon>
        <taxon>Sar</taxon>
        <taxon>Alveolata</taxon>
        <taxon>Dinophyceae</taxon>
        <taxon>Suessiales</taxon>
        <taxon>Symbiodiniaceae</taxon>
        <taxon>Symbiodinium</taxon>
    </lineage>
</organism>
<accession>A0A1Q9E7X0</accession>
<comment type="cofactor">
    <cofactor evidence="1">
        <name>[4Fe-4S] cluster</name>
        <dbReference type="ChEBI" id="CHEBI:49883"/>
    </cofactor>
</comment>
<dbReference type="GO" id="GO:0070475">
    <property type="term" value="P:rRNA base methylation"/>
    <property type="evidence" value="ECO:0007669"/>
    <property type="project" value="TreeGrafter"/>
</dbReference>
<protein>
    <submittedName>
        <fullName evidence="10">Dual-specificity RNA methyltransferase RlmN</fullName>
    </submittedName>
</protein>
<dbReference type="InterPro" id="IPR040072">
    <property type="entry name" value="Methyltransferase_A"/>
</dbReference>
<keyword evidence="2" id="KW-0004">4Fe-4S</keyword>
<dbReference type="GO" id="GO:0046872">
    <property type="term" value="F:metal ion binding"/>
    <property type="evidence" value="ECO:0007669"/>
    <property type="project" value="UniProtKB-KW"/>
</dbReference>
<dbReference type="InterPro" id="IPR007197">
    <property type="entry name" value="rSAM"/>
</dbReference>
<comment type="caution">
    <text evidence="10">The sequence shown here is derived from an EMBL/GenBank/DDBJ whole genome shotgun (WGS) entry which is preliminary data.</text>
</comment>
<keyword evidence="3" id="KW-0949">S-adenosyl-L-methionine</keyword>
<evidence type="ECO:0000256" key="8">
    <source>
        <dbReference type="SAM" id="Phobius"/>
    </source>
</evidence>
<dbReference type="GO" id="GO:0030488">
    <property type="term" value="P:tRNA methylation"/>
    <property type="evidence" value="ECO:0007669"/>
    <property type="project" value="TreeGrafter"/>
</dbReference>
<keyword evidence="4" id="KW-0479">Metal-binding</keyword>
<dbReference type="CDD" id="cd01335">
    <property type="entry name" value="Radical_SAM"/>
    <property type="match status" value="1"/>
</dbReference>
<evidence type="ECO:0000256" key="6">
    <source>
        <dbReference type="ARBA" id="ARBA00023014"/>
    </source>
</evidence>
<evidence type="ECO:0000256" key="2">
    <source>
        <dbReference type="ARBA" id="ARBA00022485"/>
    </source>
</evidence>
<evidence type="ECO:0000256" key="4">
    <source>
        <dbReference type="ARBA" id="ARBA00022723"/>
    </source>
</evidence>
<dbReference type="InterPro" id="IPR013785">
    <property type="entry name" value="Aldolase_TIM"/>
</dbReference>
<dbReference type="GO" id="GO:0008168">
    <property type="term" value="F:methyltransferase activity"/>
    <property type="evidence" value="ECO:0007669"/>
    <property type="project" value="UniProtKB-KW"/>
</dbReference>
<feature type="transmembrane region" description="Helical" evidence="8">
    <location>
        <begin position="768"/>
        <end position="785"/>
    </location>
</feature>
<keyword evidence="10" id="KW-0489">Methyltransferase</keyword>
<evidence type="ECO:0000256" key="3">
    <source>
        <dbReference type="ARBA" id="ARBA00022691"/>
    </source>
</evidence>
<proteinExistence type="predicted"/>
<dbReference type="GO" id="GO:0051539">
    <property type="term" value="F:4 iron, 4 sulfur cluster binding"/>
    <property type="evidence" value="ECO:0007669"/>
    <property type="project" value="UniProtKB-KW"/>
</dbReference>
<dbReference type="PANTHER" id="PTHR30544:SF8">
    <property type="entry name" value="RADICAL SAM SUPERFAMILY PROTEIN"/>
    <property type="match status" value="1"/>
</dbReference>
<keyword evidence="8" id="KW-1133">Transmembrane helix</keyword>
<feature type="transmembrane region" description="Helical" evidence="8">
    <location>
        <begin position="652"/>
        <end position="671"/>
    </location>
</feature>
<reference evidence="10 11" key="1">
    <citation type="submission" date="2016-02" db="EMBL/GenBank/DDBJ databases">
        <title>Genome analysis of coral dinoflagellate symbionts highlights evolutionary adaptations to a symbiotic lifestyle.</title>
        <authorList>
            <person name="Aranda M."/>
            <person name="Li Y."/>
            <person name="Liew Y.J."/>
            <person name="Baumgarten S."/>
            <person name="Simakov O."/>
            <person name="Wilson M."/>
            <person name="Piel J."/>
            <person name="Ashoor H."/>
            <person name="Bougouffa S."/>
            <person name="Bajic V.B."/>
            <person name="Ryu T."/>
            <person name="Ravasi T."/>
            <person name="Bayer T."/>
            <person name="Micklem G."/>
            <person name="Kim H."/>
            <person name="Bhak J."/>
            <person name="Lajeunesse T.C."/>
            <person name="Voolstra C.R."/>
        </authorList>
    </citation>
    <scope>NUCLEOTIDE SEQUENCE [LARGE SCALE GENOMIC DNA]</scope>
    <source>
        <strain evidence="10 11">CCMP2467</strain>
    </source>
</reference>
<dbReference type="Gene3D" id="3.20.20.70">
    <property type="entry name" value="Aldolase class I"/>
    <property type="match status" value="1"/>
</dbReference>
<feature type="transmembrane region" description="Helical" evidence="8">
    <location>
        <begin position="605"/>
        <end position="627"/>
    </location>
</feature>
<feature type="domain" description="Radical SAM core" evidence="9">
    <location>
        <begin position="115"/>
        <end position="377"/>
    </location>
</feature>
<keyword evidence="10" id="KW-0808">Transferase</keyword>
<feature type="transmembrane region" description="Helical" evidence="8">
    <location>
        <begin position="677"/>
        <end position="698"/>
    </location>
</feature>
<dbReference type="OrthoDB" id="538249at2759"/>
<keyword evidence="8" id="KW-0812">Transmembrane</keyword>
<dbReference type="PANTHER" id="PTHR30544">
    <property type="entry name" value="23S RRNA METHYLTRANSFERASE"/>
    <property type="match status" value="1"/>
</dbReference>